<name>A0A0F9KVX8_9ZZZZ</name>
<dbReference type="AlphaFoldDB" id="A0A0F9KVX8"/>
<comment type="caution">
    <text evidence="1">The sequence shown here is derived from an EMBL/GenBank/DDBJ whole genome shotgun (WGS) entry which is preliminary data.</text>
</comment>
<sequence>MWIDPPPAVIVVAVPGEATLTHRDSSLSNAPAYLHVGEYRPQPEQSYQRIGVDYELVQKGADVLVNLLTEATDLLEYDWCGEG</sequence>
<protein>
    <submittedName>
        <fullName evidence="1">Uncharacterized protein</fullName>
    </submittedName>
</protein>
<proteinExistence type="predicted"/>
<gene>
    <name evidence="1" type="ORF">LCGC14_1284640</name>
</gene>
<organism evidence="1">
    <name type="scientific">marine sediment metagenome</name>
    <dbReference type="NCBI Taxonomy" id="412755"/>
    <lineage>
        <taxon>unclassified sequences</taxon>
        <taxon>metagenomes</taxon>
        <taxon>ecological metagenomes</taxon>
    </lineage>
</organism>
<accession>A0A0F9KVX8</accession>
<evidence type="ECO:0000313" key="1">
    <source>
        <dbReference type="EMBL" id="KKM85878.1"/>
    </source>
</evidence>
<reference evidence="1" key="1">
    <citation type="journal article" date="2015" name="Nature">
        <title>Complex archaea that bridge the gap between prokaryotes and eukaryotes.</title>
        <authorList>
            <person name="Spang A."/>
            <person name="Saw J.H."/>
            <person name="Jorgensen S.L."/>
            <person name="Zaremba-Niedzwiedzka K."/>
            <person name="Martijn J."/>
            <person name="Lind A.E."/>
            <person name="van Eijk R."/>
            <person name="Schleper C."/>
            <person name="Guy L."/>
            <person name="Ettema T.J."/>
        </authorList>
    </citation>
    <scope>NUCLEOTIDE SEQUENCE</scope>
</reference>
<dbReference type="EMBL" id="LAZR01007340">
    <property type="protein sequence ID" value="KKM85878.1"/>
    <property type="molecule type" value="Genomic_DNA"/>
</dbReference>